<dbReference type="EMBL" id="JAAAIM010000768">
    <property type="protein sequence ID" value="KAG0284477.1"/>
    <property type="molecule type" value="Genomic_DNA"/>
</dbReference>
<name>A0ABQ7JT06_9FUNG</name>
<sequence length="64" mass="6735">MPLAHEFKAFGSSSNLLLATKILTISSIGIYAGTSLSFNLIIAPSLRKFASGSSLAPSKTYQQS</sequence>
<keyword evidence="1" id="KW-0472">Membrane</keyword>
<evidence type="ECO:0000256" key="1">
    <source>
        <dbReference type="SAM" id="Phobius"/>
    </source>
</evidence>
<evidence type="ECO:0000313" key="3">
    <source>
        <dbReference type="Proteomes" id="UP001194696"/>
    </source>
</evidence>
<protein>
    <submittedName>
        <fullName evidence="2">Uncharacterized protein</fullName>
    </submittedName>
</protein>
<dbReference type="Proteomes" id="UP001194696">
    <property type="component" value="Unassembled WGS sequence"/>
</dbReference>
<organism evidence="2 3">
    <name type="scientific">Linnemannia gamsii</name>
    <dbReference type="NCBI Taxonomy" id="64522"/>
    <lineage>
        <taxon>Eukaryota</taxon>
        <taxon>Fungi</taxon>
        <taxon>Fungi incertae sedis</taxon>
        <taxon>Mucoromycota</taxon>
        <taxon>Mortierellomycotina</taxon>
        <taxon>Mortierellomycetes</taxon>
        <taxon>Mortierellales</taxon>
        <taxon>Mortierellaceae</taxon>
        <taxon>Linnemannia</taxon>
    </lineage>
</organism>
<reference evidence="2 3" key="1">
    <citation type="journal article" date="2020" name="Fungal Divers.">
        <title>Resolving the Mortierellaceae phylogeny through synthesis of multi-gene phylogenetics and phylogenomics.</title>
        <authorList>
            <person name="Vandepol N."/>
            <person name="Liber J."/>
            <person name="Desiro A."/>
            <person name="Na H."/>
            <person name="Kennedy M."/>
            <person name="Barry K."/>
            <person name="Grigoriev I.V."/>
            <person name="Miller A.N."/>
            <person name="O'Donnell K."/>
            <person name="Stajich J.E."/>
            <person name="Bonito G."/>
        </authorList>
    </citation>
    <scope>NUCLEOTIDE SEQUENCE [LARGE SCALE GENOMIC DNA]</scope>
    <source>
        <strain evidence="2 3">AD045</strain>
    </source>
</reference>
<keyword evidence="1" id="KW-1133">Transmembrane helix</keyword>
<keyword evidence="3" id="KW-1185">Reference proteome</keyword>
<gene>
    <name evidence="2" type="ORF">BGZ96_011148</name>
</gene>
<accession>A0ABQ7JT06</accession>
<comment type="caution">
    <text evidence="2">The sequence shown here is derived from an EMBL/GenBank/DDBJ whole genome shotgun (WGS) entry which is preliminary data.</text>
</comment>
<proteinExistence type="predicted"/>
<feature type="transmembrane region" description="Helical" evidence="1">
    <location>
        <begin position="22"/>
        <end position="42"/>
    </location>
</feature>
<evidence type="ECO:0000313" key="2">
    <source>
        <dbReference type="EMBL" id="KAG0284477.1"/>
    </source>
</evidence>
<keyword evidence="1" id="KW-0812">Transmembrane</keyword>